<keyword evidence="6" id="KW-0238">DNA-binding</keyword>
<keyword evidence="5" id="KW-0779">Telomere</keyword>
<dbReference type="InterPro" id="IPR012340">
    <property type="entry name" value="NA-bd_OB-fold"/>
</dbReference>
<reference evidence="11 12" key="1">
    <citation type="submission" date="2023-06" db="EMBL/GenBank/DDBJ databases">
        <title>Black Yeasts Isolated from many extreme environments.</title>
        <authorList>
            <person name="Coleine C."/>
            <person name="Stajich J.E."/>
            <person name="Selbmann L."/>
        </authorList>
    </citation>
    <scope>NUCLEOTIDE SEQUENCE [LARGE SCALE GENOMIC DNA]</scope>
    <source>
        <strain evidence="11 12">CCFEE 5887</strain>
    </source>
</reference>
<dbReference type="GO" id="GO:0003677">
    <property type="term" value="F:DNA binding"/>
    <property type="evidence" value="ECO:0007669"/>
    <property type="project" value="UniProtKB-KW"/>
</dbReference>
<proteinExistence type="predicted"/>
<dbReference type="GO" id="GO:0000781">
    <property type="term" value="C:chromosome, telomeric region"/>
    <property type="evidence" value="ECO:0007669"/>
    <property type="project" value="UniProtKB-SubCell"/>
</dbReference>
<evidence type="ECO:0000256" key="2">
    <source>
        <dbReference type="ARBA" id="ARBA00004574"/>
    </source>
</evidence>
<name>A0AAV9PSA9_9PEZI</name>
<comment type="subcellular location">
    <subcellularLocation>
        <location evidence="2">Chromosome</location>
        <location evidence="2">Telomere</location>
    </subcellularLocation>
    <subcellularLocation>
        <location evidence="1">Nucleus</location>
    </subcellularLocation>
</comment>
<evidence type="ECO:0000256" key="6">
    <source>
        <dbReference type="ARBA" id="ARBA00023125"/>
    </source>
</evidence>
<sequence length="367" mass="41480">MDTRTGQAIFPEGDPIFCWTQRLDQLWALIDRFSAIVTGYQAKNVEFDGDLNPDHRSVHGNNIISDPTSSLTFYPAYAFTASETWSKWVKLTAHEIHHILKPHKRYAETTTTTLARLDNTGTGTHGHNHRDAALLLFYLNHPIQFVQVVGVVVALDEYFEKFWLFTIDDSSGATIDVTCPKPEKEKEKAAAVNSAQAQDGKSKSKSNRPKESTTEEALLQRNVSTLTIGTVVQAKGTLSTFRSSRQLSLLRLAIVPDTTHEMALIASRITFLNSTLENPWTLSSSRLKELQKEAEGEKEQDHMRAVRRRKREAMKHQREEGHTRLIREAYEKEEQDRRRAADEAKVAGEVLRAQLKKGKRSAGGKKD</sequence>
<protein>
    <recommendedName>
        <fullName evidence="3">CST complex subunit STN1</fullName>
    </recommendedName>
    <alternativeName>
        <fullName evidence="8">Suppressor of cdc thirteen homolog</fullName>
    </alternativeName>
</protein>
<keyword evidence="7" id="KW-0539">Nucleus</keyword>
<keyword evidence="12" id="KW-1185">Reference proteome</keyword>
<dbReference type="Proteomes" id="UP001345827">
    <property type="component" value="Unassembled WGS sequence"/>
</dbReference>
<evidence type="ECO:0000256" key="1">
    <source>
        <dbReference type="ARBA" id="ARBA00004123"/>
    </source>
</evidence>
<feature type="region of interest" description="Disordered" evidence="9">
    <location>
        <begin position="292"/>
        <end position="323"/>
    </location>
</feature>
<dbReference type="PANTHER" id="PTHR13989:SF33">
    <property type="entry name" value="CST COMPLEX SUBUNIT STN1"/>
    <property type="match status" value="1"/>
</dbReference>
<dbReference type="GO" id="GO:0005634">
    <property type="term" value="C:nucleus"/>
    <property type="evidence" value="ECO:0007669"/>
    <property type="project" value="UniProtKB-SubCell"/>
</dbReference>
<dbReference type="InterPro" id="IPR018856">
    <property type="entry name" value="Stn1_N"/>
</dbReference>
<dbReference type="AlphaFoldDB" id="A0AAV9PSA9"/>
<dbReference type="InterPro" id="IPR040260">
    <property type="entry name" value="RFA2-like"/>
</dbReference>
<dbReference type="Pfam" id="PF10451">
    <property type="entry name" value="Stn1"/>
    <property type="match status" value="1"/>
</dbReference>
<gene>
    <name evidence="11" type="ORF">LTR25_010264</name>
</gene>
<feature type="compositionally biased region" description="Basic and acidic residues" evidence="9">
    <location>
        <begin position="314"/>
        <end position="323"/>
    </location>
</feature>
<dbReference type="EMBL" id="JAXLQG010000025">
    <property type="protein sequence ID" value="KAK5528651.1"/>
    <property type="molecule type" value="Genomic_DNA"/>
</dbReference>
<evidence type="ECO:0000256" key="5">
    <source>
        <dbReference type="ARBA" id="ARBA00022895"/>
    </source>
</evidence>
<feature type="region of interest" description="Disordered" evidence="9">
    <location>
        <begin position="184"/>
        <end position="218"/>
    </location>
</feature>
<comment type="caution">
    <text evidence="11">The sequence shown here is derived from an EMBL/GenBank/DDBJ whole genome shotgun (WGS) entry which is preliminary data.</text>
</comment>
<evidence type="ECO:0000256" key="4">
    <source>
        <dbReference type="ARBA" id="ARBA00022454"/>
    </source>
</evidence>
<accession>A0AAV9PSA9</accession>
<dbReference type="Gene3D" id="2.40.50.140">
    <property type="entry name" value="Nucleic acid-binding proteins"/>
    <property type="match status" value="1"/>
</dbReference>
<organism evidence="11 12">
    <name type="scientific">Vermiconidia calcicola</name>
    <dbReference type="NCBI Taxonomy" id="1690605"/>
    <lineage>
        <taxon>Eukaryota</taxon>
        <taxon>Fungi</taxon>
        <taxon>Dikarya</taxon>
        <taxon>Ascomycota</taxon>
        <taxon>Pezizomycotina</taxon>
        <taxon>Dothideomycetes</taxon>
        <taxon>Dothideomycetidae</taxon>
        <taxon>Mycosphaerellales</taxon>
        <taxon>Extremaceae</taxon>
        <taxon>Vermiconidia</taxon>
    </lineage>
</organism>
<evidence type="ECO:0000256" key="8">
    <source>
        <dbReference type="ARBA" id="ARBA00030039"/>
    </source>
</evidence>
<evidence type="ECO:0000256" key="7">
    <source>
        <dbReference type="ARBA" id="ARBA00023242"/>
    </source>
</evidence>
<dbReference type="CDD" id="cd03524">
    <property type="entry name" value="RPA2_OBF_family"/>
    <property type="match status" value="1"/>
</dbReference>
<feature type="compositionally biased region" description="Basic and acidic residues" evidence="9">
    <location>
        <begin position="292"/>
        <end position="304"/>
    </location>
</feature>
<evidence type="ECO:0000313" key="12">
    <source>
        <dbReference type="Proteomes" id="UP001345827"/>
    </source>
</evidence>
<dbReference type="PANTHER" id="PTHR13989">
    <property type="entry name" value="REPLICATION PROTEIN A-RELATED"/>
    <property type="match status" value="1"/>
</dbReference>
<feature type="domain" description="CST complex subunit Stn1 N-terminal" evidence="10">
    <location>
        <begin position="125"/>
        <end position="181"/>
    </location>
</feature>
<keyword evidence="4" id="KW-0158">Chromosome</keyword>
<evidence type="ECO:0000256" key="9">
    <source>
        <dbReference type="SAM" id="MobiDB-lite"/>
    </source>
</evidence>
<evidence type="ECO:0000256" key="3">
    <source>
        <dbReference type="ARBA" id="ARBA00017411"/>
    </source>
</evidence>
<dbReference type="SUPFAM" id="SSF50249">
    <property type="entry name" value="Nucleic acid-binding proteins"/>
    <property type="match status" value="1"/>
</dbReference>
<evidence type="ECO:0000313" key="11">
    <source>
        <dbReference type="EMBL" id="KAK5528651.1"/>
    </source>
</evidence>
<evidence type="ECO:0000259" key="10">
    <source>
        <dbReference type="Pfam" id="PF10451"/>
    </source>
</evidence>